<evidence type="ECO:0000256" key="4">
    <source>
        <dbReference type="ARBA" id="ARBA00022723"/>
    </source>
</evidence>
<dbReference type="EMBL" id="CAJFCV020000005">
    <property type="protein sequence ID" value="CAG9126756.1"/>
    <property type="molecule type" value="Genomic_DNA"/>
</dbReference>
<dbReference type="Proteomes" id="UP000582659">
    <property type="component" value="Unassembled WGS sequence"/>
</dbReference>
<dbReference type="Gene3D" id="3.40.390.10">
    <property type="entry name" value="Collagenase (Catalytic Domain)"/>
    <property type="match status" value="1"/>
</dbReference>
<evidence type="ECO:0000256" key="8">
    <source>
        <dbReference type="SAM" id="SignalP"/>
    </source>
</evidence>
<dbReference type="SUPFAM" id="SSF55486">
    <property type="entry name" value="Metalloproteases ('zincins'), catalytic domain"/>
    <property type="match status" value="1"/>
</dbReference>
<evidence type="ECO:0000259" key="9">
    <source>
        <dbReference type="Pfam" id="PF01431"/>
    </source>
</evidence>
<feature type="domain" description="Peptidase M13 C-terminal" evidence="9">
    <location>
        <begin position="528"/>
        <end position="725"/>
    </location>
</feature>
<dbReference type="InterPro" id="IPR042089">
    <property type="entry name" value="Peptidase_M13_dom_2"/>
</dbReference>
<evidence type="ECO:0000313" key="14">
    <source>
        <dbReference type="WBParaSite" id="BXY_1014300.1"/>
    </source>
</evidence>
<evidence type="ECO:0000256" key="2">
    <source>
        <dbReference type="ARBA" id="ARBA00007357"/>
    </source>
</evidence>
<keyword evidence="7" id="KW-0482">Metalloprotease</keyword>
<dbReference type="CDD" id="cd08662">
    <property type="entry name" value="M13"/>
    <property type="match status" value="1"/>
</dbReference>
<organism evidence="12 14">
    <name type="scientific">Bursaphelenchus xylophilus</name>
    <name type="common">Pinewood nematode worm</name>
    <name type="synonym">Aphelenchoides xylophilus</name>
    <dbReference type="NCBI Taxonomy" id="6326"/>
    <lineage>
        <taxon>Eukaryota</taxon>
        <taxon>Metazoa</taxon>
        <taxon>Ecdysozoa</taxon>
        <taxon>Nematoda</taxon>
        <taxon>Chromadorea</taxon>
        <taxon>Rhabditida</taxon>
        <taxon>Tylenchina</taxon>
        <taxon>Tylenchomorpha</taxon>
        <taxon>Aphelenchoidea</taxon>
        <taxon>Aphelenchoididae</taxon>
        <taxon>Bursaphelenchus</taxon>
    </lineage>
</organism>
<evidence type="ECO:0000259" key="10">
    <source>
        <dbReference type="Pfam" id="PF05649"/>
    </source>
</evidence>
<dbReference type="InterPro" id="IPR008753">
    <property type="entry name" value="Peptidase_M13_N"/>
</dbReference>
<keyword evidence="6" id="KW-0862">Zinc</keyword>
<dbReference type="InterPro" id="IPR024079">
    <property type="entry name" value="MetalloPept_cat_dom_sf"/>
</dbReference>
<feature type="domain" description="Peptidase M13 N-terminal" evidence="10">
    <location>
        <begin position="60"/>
        <end position="462"/>
    </location>
</feature>
<comment type="cofactor">
    <cofactor evidence="1">
        <name>Zn(2+)</name>
        <dbReference type="ChEBI" id="CHEBI:29105"/>
    </cofactor>
</comment>
<dbReference type="GO" id="GO:0005886">
    <property type="term" value="C:plasma membrane"/>
    <property type="evidence" value="ECO:0007669"/>
    <property type="project" value="TreeGrafter"/>
</dbReference>
<evidence type="ECO:0000256" key="3">
    <source>
        <dbReference type="ARBA" id="ARBA00022670"/>
    </source>
</evidence>
<dbReference type="AlphaFoldDB" id="A0A1I7SAU6"/>
<dbReference type="PRINTS" id="PR00786">
    <property type="entry name" value="NEPRILYSIN"/>
</dbReference>
<protein>
    <submittedName>
        <fullName evidence="11">(pine wood nematode) hypothetical protein</fullName>
    </submittedName>
</protein>
<dbReference type="InterPro" id="IPR018497">
    <property type="entry name" value="Peptidase_M13_C"/>
</dbReference>
<reference evidence="14" key="1">
    <citation type="submission" date="2016-11" db="UniProtKB">
        <authorList>
            <consortium name="WormBaseParasite"/>
        </authorList>
    </citation>
    <scope>IDENTIFICATION</scope>
</reference>
<evidence type="ECO:0000256" key="7">
    <source>
        <dbReference type="ARBA" id="ARBA00023049"/>
    </source>
</evidence>
<feature type="signal peptide" evidence="8">
    <location>
        <begin position="1"/>
        <end position="20"/>
    </location>
</feature>
<dbReference type="PROSITE" id="PS51885">
    <property type="entry name" value="NEPRILYSIN"/>
    <property type="match status" value="1"/>
</dbReference>
<keyword evidence="3" id="KW-0645">Protease</keyword>
<dbReference type="PANTHER" id="PTHR11733">
    <property type="entry name" value="ZINC METALLOPROTEASE FAMILY M13 NEPRILYSIN-RELATED"/>
    <property type="match status" value="1"/>
</dbReference>
<dbReference type="OrthoDB" id="6475849at2759"/>
<dbReference type="GO" id="GO:0004222">
    <property type="term" value="F:metalloendopeptidase activity"/>
    <property type="evidence" value="ECO:0007669"/>
    <property type="project" value="InterPro"/>
</dbReference>
<dbReference type="GO" id="GO:0016485">
    <property type="term" value="P:protein processing"/>
    <property type="evidence" value="ECO:0007669"/>
    <property type="project" value="TreeGrafter"/>
</dbReference>
<dbReference type="Gene3D" id="1.10.1380.10">
    <property type="entry name" value="Neutral endopeptidase , domain2"/>
    <property type="match status" value="1"/>
</dbReference>
<sequence>MIRFPLGICVVFVLIFGVFGKNDLNIPAPLEIAEENPEVYKAYHFFVKSLIKNGDLKASPCDDFYNYTCQNANVAEWWTGIDRENTDFLIRGLRKHRDARWYQPMKREFDSCVHRLRTPNAMHRNGDVLRKIFNEIFEEFGPIFPLFDNPNSSLKKINSEFLGDFVGYLAQKFEIHTFLEFKLEYGRVLIQKSKLAFPEVYFTKYFGEFEKEYKQSMRDYLIQLNETFGQKLNDSKLEKSINDVIEFEKTLAEILSHESMEDQGENYIGQPKNTGFINLQAYFDRITKNIRQDSSFTSNTLKITIEAPRKIDEIQRFLAESSPEVMLNYLHIRLARSLRKYFPRKPVESLADRWLREGKGVTKTGVIPHIPLEDEYPDSTDVERYCANALGRFYVYNNAMDRVFLDEKLPDTKERREFVKRIKIMINRIITGFRFQLDQISWLSSKAMGSAFKKLEEMLFNAVYDDWIENDDIMNNRSRPWFHDDIDVDEDEFTAYQHLLELSQQAKWKEFLANDRNANFSGSVRIVNAWYKPWINRFFIPLGLLQRPIFDINYPAAVQYGGIGAVIGHEIAHGFDAKGINYDDQGEKRPWMDTESKRKFNEMVQCVIGEYTGLHGKGKDTGFEDLADNAGLRAAWNAYKSEQALCGRNPQLPSSPFNKFTADQLFFLAFSHHWCSNSPKRYFEYEGHSPPLYRVWGSIQNFPAFRAAFNCPSGSAYAPKEHCDVWAGEIVT</sequence>
<keyword evidence="5" id="KW-0378">Hydrolase</keyword>
<dbReference type="Proteomes" id="UP000095284">
    <property type="component" value="Unplaced"/>
</dbReference>
<comment type="similarity">
    <text evidence="2">Belongs to the peptidase M13 family.</text>
</comment>
<gene>
    <name evidence="11" type="ORF">BXYJ_LOCUS13258</name>
</gene>
<dbReference type="Pfam" id="PF05649">
    <property type="entry name" value="Peptidase_M13_N"/>
    <property type="match status" value="1"/>
</dbReference>
<dbReference type="WBParaSite" id="BXY_1014300.1">
    <property type="protein sequence ID" value="BXY_1014300.1"/>
    <property type="gene ID" value="BXY_1014300"/>
</dbReference>
<reference evidence="11" key="2">
    <citation type="submission" date="2020-09" db="EMBL/GenBank/DDBJ databases">
        <authorList>
            <person name="Kikuchi T."/>
        </authorList>
    </citation>
    <scope>NUCLEOTIDE SEQUENCE</scope>
    <source>
        <strain evidence="11">Ka4C1</strain>
    </source>
</reference>
<dbReference type="PANTHER" id="PTHR11733:SF240">
    <property type="entry name" value="GH14155P-RELATED"/>
    <property type="match status" value="1"/>
</dbReference>
<feature type="chain" id="PRO_5036022118" evidence="8">
    <location>
        <begin position="21"/>
        <end position="732"/>
    </location>
</feature>
<evidence type="ECO:0000313" key="12">
    <source>
        <dbReference type="Proteomes" id="UP000095284"/>
    </source>
</evidence>
<accession>A0A1I7SAU6</accession>
<dbReference type="Proteomes" id="UP000659654">
    <property type="component" value="Unassembled WGS sequence"/>
</dbReference>
<evidence type="ECO:0000313" key="11">
    <source>
        <dbReference type="EMBL" id="CAD5233167.1"/>
    </source>
</evidence>
<proteinExistence type="inferred from homology"/>
<dbReference type="GO" id="GO:0046872">
    <property type="term" value="F:metal ion binding"/>
    <property type="evidence" value="ECO:0007669"/>
    <property type="project" value="UniProtKB-KW"/>
</dbReference>
<keyword evidence="13" id="KW-1185">Reference proteome</keyword>
<dbReference type="eggNOG" id="KOG3624">
    <property type="taxonomic scope" value="Eukaryota"/>
</dbReference>
<dbReference type="Pfam" id="PF01431">
    <property type="entry name" value="Peptidase_M13"/>
    <property type="match status" value="1"/>
</dbReference>
<dbReference type="EMBL" id="CAJFDI010000005">
    <property type="protein sequence ID" value="CAD5233167.1"/>
    <property type="molecule type" value="Genomic_DNA"/>
</dbReference>
<evidence type="ECO:0000313" key="13">
    <source>
        <dbReference type="Proteomes" id="UP000659654"/>
    </source>
</evidence>
<evidence type="ECO:0000256" key="5">
    <source>
        <dbReference type="ARBA" id="ARBA00022801"/>
    </source>
</evidence>
<evidence type="ECO:0000256" key="6">
    <source>
        <dbReference type="ARBA" id="ARBA00022833"/>
    </source>
</evidence>
<evidence type="ECO:0000256" key="1">
    <source>
        <dbReference type="ARBA" id="ARBA00001947"/>
    </source>
</evidence>
<keyword evidence="4" id="KW-0479">Metal-binding</keyword>
<keyword evidence="8" id="KW-0732">Signal</keyword>
<dbReference type="SMR" id="A0A1I7SAU6"/>
<dbReference type="InterPro" id="IPR000718">
    <property type="entry name" value="Peptidase_M13"/>
</dbReference>
<name>A0A1I7SAU6_BURXY</name>